<dbReference type="Proteomes" id="UP000324639">
    <property type="component" value="Chromosome Bgt_-09"/>
</dbReference>
<dbReference type="EMBL" id="LR026992">
    <property type="protein sequence ID" value="VDB92931.1"/>
    <property type="molecule type" value="Genomic_DNA"/>
</dbReference>
<dbReference type="AlphaFoldDB" id="A0A9X9QF78"/>
<reference evidence="2 3" key="1">
    <citation type="submission" date="2018-08" db="EMBL/GenBank/DDBJ databases">
        <authorList>
            <person name="Muller C M."/>
        </authorList>
    </citation>
    <scope>NUCLEOTIDE SEQUENCE [LARGE SCALE GENOMIC DNA]</scope>
</reference>
<keyword evidence="3" id="KW-1185">Reference proteome</keyword>
<sequence length="61" mass="6563">MLANIQNFIPFGVLSILCAILSTCLDPSHIHPKELSSTFVRHTLLPPLGVNIGMGVYLATS</sequence>
<evidence type="ECO:0000313" key="2">
    <source>
        <dbReference type="EMBL" id="VDB92931.1"/>
    </source>
</evidence>
<keyword evidence="1" id="KW-0732">Signal</keyword>
<protein>
    <submittedName>
        <fullName evidence="2">BgtTE-56101</fullName>
    </submittedName>
</protein>
<evidence type="ECO:0000256" key="1">
    <source>
        <dbReference type="SAM" id="SignalP"/>
    </source>
</evidence>
<feature type="signal peptide" evidence="1">
    <location>
        <begin position="1"/>
        <end position="24"/>
    </location>
</feature>
<name>A0A9X9QF78_BLUGR</name>
<accession>A0A9X9QF78</accession>
<organism evidence="2 3">
    <name type="scientific">Blumeria graminis f. sp. tritici</name>
    <dbReference type="NCBI Taxonomy" id="62690"/>
    <lineage>
        <taxon>Eukaryota</taxon>
        <taxon>Fungi</taxon>
        <taxon>Dikarya</taxon>
        <taxon>Ascomycota</taxon>
        <taxon>Pezizomycotina</taxon>
        <taxon>Leotiomycetes</taxon>
        <taxon>Erysiphales</taxon>
        <taxon>Erysiphaceae</taxon>
        <taxon>Blumeria</taxon>
    </lineage>
</organism>
<gene>
    <name evidence="2" type="ORF">BGT96224V316_LOCUS7643</name>
</gene>
<proteinExistence type="predicted"/>
<evidence type="ECO:0000313" key="3">
    <source>
        <dbReference type="Proteomes" id="UP000324639"/>
    </source>
</evidence>
<feature type="chain" id="PRO_5040955641" evidence="1">
    <location>
        <begin position="25"/>
        <end position="61"/>
    </location>
</feature>